<comment type="caution">
    <text evidence="2">The sequence shown here is derived from an EMBL/GenBank/DDBJ whole genome shotgun (WGS) entry which is preliminary data.</text>
</comment>
<dbReference type="EMBL" id="RDBE01000001">
    <property type="protein sequence ID" value="RLV50503.1"/>
    <property type="molecule type" value="Genomic_DNA"/>
</dbReference>
<evidence type="ECO:0000259" key="1">
    <source>
        <dbReference type="Pfam" id="PF11716"/>
    </source>
</evidence>
<dbReference type="Gene3D" id="1.20.120.450">
    <property type="entry name" value="dinb family like domain"/>
    <property type="match status" value="1"/>
</dbReference>
<dbReference type="OrthoDB" id="3781681at2"/>
<feature type="domain" description="Mycothiol-dependent maleylpyruvate isomerase metal-binding" evidence="1">
    <location>
        <begin position="5"/>
        <end position="147"/>
    </location>
</feature>
<dbReference type="InterPro" id="IPR024344">
    <property type="entry name" value="MDMPI_metal-binding"/>
</dbReference>
<dbReference type="InterPro" id="IPR034660">
    <property type="entry name" value="DinB/YfiT-like"/>
</dbReference>
<evidence type="ECO:0000313" key="3">
    <source>
        <dbReference type="Proteomes" id="UP000281708"/>
    </source>
</evidence>
<gene>
    <name evidence="2" type="ORF">D9V37_00465</name>
</gene>
<dbReference type="Proteomes" id="UP000281708">
    <property type="component" value="Unassembled WGS sequence"/>
</dbReference>
<keyword evidence="3" id="KW-1185">Reference proteome</keyword>
<evidence type="ECO:0000313" key="2">
    <source>
        <dbReference type="EMBL" id="RLV50503.1"/>
    </source>
</evidence>
<dbReference type="RefSeq" id="WP_121804184.1">
    <property type="nucleotide sequence ID" value="NZ_RDBE01000001.1"/>
</dbReference>
<sequence length="188" mass="20145">MSLDAYEDVAAVLDRIDDDTSYAPTGCVGWAVRDLVFHCAMDAQRALVALHTPTDTAPDRDAVGYWQDWGDDPVGDDSGRRFARVSASMFSRWQQLRGLYAETTRAAAHAASQADPEAVVATQGHALRVADLLSTLVVEATVHHLDLVAHLDLPGPSQASLTHTRHVVQAVATAEPGAELASRLPLLA</sequence>
<protein>
    <recommendedName>
        <fullName evidence="1">Mycothiol-dependent maleylpyruvate isomerase metal-binding domain-containing protein</fullName>
    </recommendedName>
</protein>
<dbReference type="Pfam" id="PF11716">
    <property type="entry name" value="MDMPI_N"/>
    <property type="match status" value="1"/>
</dbReference>
<dbReference type="GO" id="GO:0046872">
    <property type="term" value="F:metal ion binding"/>
    <property type="evidence" value="ECO:0007669"/>
    <property type="project" value="InterPro"/>
</dbReference>
<dbReference type="AlphaFoldDB" id="A0A3L8P6Z4"/>
<reference evidence="2 3" key="1">
    <citation type="submission" date="2018-10" db="EMBL/GenBank/DDBJ databases">
        <title>Marmoricola sp. 4Q3S-7 whole genome shotgun sequence.</title>
        <authorList>
            <person name="Li F."/>
        </authorList>
    </citation>
    <scope>NUCLEOTIDE SEQUENCE [LARGE SCALE GENOMIC DNA]</scope>
    <source>
        <strain evidence="2 3">4Q3S-7</strain>
    </source>
</reference>
<name>A0A3L8P6Z4_9ACTN</name>
<proteinExistence type="predicted"/>
<organism evidence="2 3">
    <name type="scientific">Nocardioides mangrovicus</name>
    <dbReference type="NCBI Taxonomy" id="2478913"/>
    <lineage>
        <taxon>Bacteria</taxon>
        <taxon>Bacillati</taxon>
        <taxon>Actinomycetota</taxon>
        <taxon>Actinomycetes</taxon>
        <taxon>Propionibacteriales</taxon>
        <taxon>Nocardioidaceae</taxon>
        <taxon>Nocardioides</taxon>
    </lineage>
</organism>
<accession>A0A3L8P6Z4</accession>
<dbReference type="SUPFAM" id="SSF109854">
    <property type="entry name" value="DinB/YfiT-like putative metalloenzymes"/>
    <property type="match status" value="1"/>
</dbReference>